<evidence type="ECO:0000313" key="1">
    <source>
        <dbReference type="EMBL" id="QQP54111.1"/>
    </source>
</evidence>
<reference evidence="2" key="1">
    <citation type="submission" date="2021-01" db="EMBL/GenBank/DDBJ databases">
        <title>Caligus Genome Assembly.</title>
        <authorList>
            <person name="Gallardo-Escarate C."/>
        </authorList>
    </citation>
    <scope>NUCLEOTIDE SEQUENCE [LARGE SCALE GENOMIC DNA]</scope>
</reference>
<organism evidence="1 2">
    <name type="scientific">Caligus rogercresseyi</name>
    <name type="common">Sea louse</name>
    <dbReference type="NCBI Taxonomy" id="217165"/>
    <lineage>
        <taxon>Eukaryota</taxon>
        <taxon>Metazoa</taxon>
        <taxon>Ecdysozoa</taxon>
        <taxon>Arthropoda</taxon>
        <taxon>Crustacea</taxon>
        <taxon>Multicrustacea</taxon>
        <taxon>Hexanauplia</taxon>
        <taxon>Copepoda</taxon>
        <taxon>Siphonostomatoida</taxon>
        <taxon>Caligidae</taxon>
        <taxon>Caligus</taxon>
    </lineage>
</organism>
<accession>A0A7T8QT38</accession>
<name>A0A7T8QT38_CALRO</name>
<dbReference type="Proteomes" id="UP000595437">
    <property type="component" value="Chromosome 4"/>
</dbReference>
<dbReference type="AlphaFoldDB" id="A0A7T8QT38"/>
<proteinExistence type="predicted"/>
<keyword evidence="2" id="KW-1185">Reference proteome</keyword>
<protein>
    <submittedName>
        <fullName evidence="1">Uncharacterized protein</fullName>
    </submittedName>
</protein>
<sequence length="63" mass="6875">MVRDVGRGRGCLESLSEEGLKLLVLSAAADLGPVHKSKQTLEWLKSIAFAFVYLPFRSPSSPD</sequence>
<evidence type="ECO:0000313" key="2">
    <source>
        <dbReference type="Proteomes" id="UP000595437"/>
    </source>
</evidence>
<gene>
    <name evidence="1" type="ORF">FKW44_006829</name>
</gene>
<dbReference type="EMBL" id="CP045893">
    <property type="protein sequence ID" value="QQP54111.1"/>
    <property type="molecule type" value="Genomic_DNA"/>
</dbReference>